<sequence>MAIDVYLQIDGIKGESADDKHKDWIECKSVDWGVIQPKSATSSTGGGHTAERCEHKEIELLKLADLSSPVLLQTCSSGKTIPKAKFEFMRADGQGERIKYFEIELENVLIGSITPAVKEGDFMHEKVGLKFSKVKWKYTQQKIGGGSGGNTSGGWDLSSNKVA</sequence>
<dbReference type="RefSeq" id="WP_379767244.1">
    <property type="nucleotide sequence ID" value="NZ_JBHSMZ010000001.1"/>
</dbReference>
<dbReference type="InterPro" id="IPR053165">
    <property type="entry name" value="HSI-I_assembly_Hcp1"/>
</dbReference>
<gene>
    <name evidence="1" type="ORF">ACFPO9_03745</name>
</gene>
<proteinExistence type="predicted"/>
<dbReference type="Gene3D" id="2.30.110.20">
    <property type="entry name" value="Hcp1-like"/>
    <property type="match status" value="1"/>
</dbReference>
<dbReference type="Pfam" id="PF05638">
    <property type="entry name" value="T6SS_HCP"/>
    <property type="match status" value="1"/>
</dbReference>
<dbReference type="EMBL" id="JBHSMZ010000001">
    <property type="protein sequence ID" value="MFC5547624.1"/>
    <property type="molecule type" value="Genomic_DNA"/>
</dbReference>
<organism evidence="1 2">
    <name type="scientific">Massilia aerilata</name>
    <dbReference type="NCBI Taxonomy" id="453817"/>
    <lineage>
        <taxon>Bacteria</taxon>
        <taxon>Pseudomonadati</taxon>
        <taxon>Pseudomonadota</taxon>
        <taxon>Betaproteobacteria</taxon>
        <taxon>Burkholderiales</taxon>
        <taxon>Oxalobacteraceae</taxon>
        <taxon>Telluria group</taxon>
        <taxon>Massilia</taxon>
    </lineage>
</organism>
<dbReference type="PANTHER" id="PTHR36152:SF5">
    <property type="entry name" value="PROTEIN HCP1"/>
    <property type="match status" value="1"/>
</dbReference>
<dbReference type="NCBIfam" id="TIGR03344">
    <property type="entry name" value="VI_effect_Hcp1"/>
    <property type="match status" value="1"/>
</dbReference>
<protein>
    <submittedName>
        <fullName evidence="1">Hcp family type VI secretion system effector</fullName>
    </submittedName>
</protein>
<dbReference type="PANTHER" id="PTHR36152">
    <property type="entry name" value="CYTOPLASMIC PROTEIN-RELATED"/>
    <property type="match status" value="1"/>
</dbReference>
<accession>A0ABW0RS01</accession>
<dbReference type="InterPro" id="IPR008514">
    <property type="entry name" value="T6SS_Hcp"/>
</dbReference>
<dbReference type="InterPro" id="IPR036624">
    <property type="entry name" value="Hcp1-lik_sf"/>
</dbReference>
<keyword evidence="2" id="KW-1185">Reference proteome</keyword>
<evidence type="ECO:0000313" key="2">
    <source>
        <dbReference type="Proteomes" id="UP001596086"/>
    </source>
</evidence>
<dbReference type="SUPFAM" id="SSF141452">
    <property type="entry name" value="Hcp1-like"/>
    <property type="match status" value="1"/>
</dbReference>
<comment type="caution">
    <text evidence="1">The sequence shown here is derived from an EMBL/GenBank/DDBJ whole genome shotgun (WGS) entry which is preliminary data.</text>
</comment>
<name>A0ABW0RS01_9BURK</name>
<reference evidence="2" key="1">
    <citation type="journal article" date="2019" name="Int. J. Syst. Evol. Microbiol.">
        <title>The Global Catalogue of Microorganisms (GCM) 10K type strain sequencing project: providing services to taxonomists for standard genome sequencing and annotation.</title>
        <authorList>
            <consortium name="The Broad Institute Genomics Platform"/>
            <consortium name="The Broad Institute Genome Sequencing Center for Infectious Disease"/>
            <person name="Wu L."/>
            <person name="Ma J."/>
        </authorList>
    </citation>
    <scope>NUCLEOTIDE SEQUENCE [LARGE SCALE GENOMIC DNA]</scope>
    <source>
        <strain evidence="2">CGMCC 4.5798</strain>
    </source>
</reference>
<dbReference type="Proteomes" id="UP001596086">
    <property type="component" value="Unassembled WGS sequence"/>
</dbReference>
<evidence type="ECO:0000313" key="1">
    <source>
        <dbReference type="EMBL" id="MFC5547624.1"/>
    </source>
</evidence>